<evidence type="ECO:0000313" key="1">
    <source>
        <dbReference type="EMBL" id="KAJ7302869.1"/>
    </source>
</evidence>
<evidence type="ECO:0000313" key="2">
    <source>
        <dbReference type="Proteomes" id="UP001218218"/>
    </source>
</evidence>
<reference evidence="1" key="1">
    <citation type="submission" date="2023-03" db="EMBL/GenBank/DDBJ databases">
        <title>Massive genome expansion in bonnet fungi (Mycena s.s.) driven by repeated elements and novel gene families across ecological guilds.</title>
        <authorList>
            <consortium name="Lawrence Berkeley National Laboratory"/>
            <person name="Harder C.B."/>
            <person name="Miyauchi S."/>
            <person name="Viragh M."/>
            <person name="Kuo A."/>
            <person name="Thoen E."/>
            <person name="Andreopoulos B."/>
            <person name="Lu D."/>
            <person name="Skrede I."/>
            <person name="Drula E."/>
            <person name="Henrissat B."/>
            <person name="Morin E."/>
            <person name="Kohler A."/>
            <person name="Barry K."/>
            <person name="LaButti K."/>
            <person name="Morin E."/>
            <person name="Salamov A."/>
            <person name="Lipzen A."/>
            <person name="Mereny Z."/>
            <person name="Hegedus B."/>
            <person name="Baldrian P."/>
            <person name="Stursova M."/>
            <person name="Weitz H."/>
            <person name="Taylor A."/>
            <person name="Grigoriev I.V."/>
            <person name="Nagy L.G."/>
            <person name="Martin F."/>
            <person name="Kauserud H."/>
        </authorList>
    </citation>
    <scope>NUCLEOTIDE SEQUENCE</scope>
    <source>
        <strain evidence="1">CBHHK002</strain>
    </source>
</reference>
<comment type="caution">
    <text evidence="1">The sequence shown here is derived from an EMBL/GenBank/DDBJ whole genome shotgun (WGS) entry which is preliminary data.</text>
</comment>
<organism evidence="1 2">
    <name type="scientific">Mycena albidolilacea</name>
    <dbReference type="NCBI Taxonomy" id="1033008"/>
    <lineage>
        <taxon>Eukaryota</taxon>
        <taxon>Fungi</taxon>
        <taxon>Dikarya</taxon>
        <taxon>Basidiomycota</taxon>
        <taxon>Agaricomycotina</taxon>
        <taxon>Agaricomycetes</taxon>
        <taxon>Agaricomycetidae</taxon>
        <taxon>Agaricales</taxon>
        <taxon>Marasmiineae</taxon>
        <taxon>Mycenaceae</taxon>
        <taxon>Mycena</taxon>
    </lineage>
</organism>
<dbReference type="AlphaFoldDB" id="A0AAD6Z0Q0"/>
<dbReference type="Proteomes" id="UP001218218">
    <property type="component" value="Unassembled WGS sequence"/>
</dbReference>
<sequence>MSLTTFLSPSSPSIILDAPTAALACRQYSGARLLHENPPMAMRSTPRRRAELVRLASDAKKQGKDKEHNADVATRAATLFFGDAGNNGGATVAWTCVEDSIVAAQSTGNSQCTNHAAQTSGSLVGTSGSVSVTLTSGPSGTASFSCTNAVTSQTRFHGPSHHLRVPQRALNSSTAVKDEVTETITMNAKAGKHCYLNYNTRSCYDPVKGKQKLLKRPKSTQRLSVQLDGRLHAWEEDEALLRGSHRMRTAPTDAKSFQVETHAKAGKKSIQAQLVRRSRSFSAYMYGMEDELFDSDSTQTPFYSYLN</sequence>
<name>A0AAD6Z0Q0_9AGAR</name>
<keyword evidence="2" id="KW-1185">Reference proteome</keyword>
<accession>A0AAD6Z0Q0</accession>
<proteinExistence type="predicted"/>
<dbReference type="EMBL" id="JARIHO010000110">
    <property type="protein sequence ID" value="KAJ7302869.1"/>
    <property type="molecule type" value="Genomic_DNA"/>
</dbReference>
<gene>
    <name evidence="1" type="ORF">DFH08DRAFT_977423</name>
</gene>
<protein>
    <submittedName>
        <fullName evidence="1">Uncharacterized protein</fullName>
    </submittedName>
</protein>